<dbReference type="InterPro" id="IPR000326">
    <property type="entry name" value="PAP2/HPO"/>
</dbReference>
<feature type="transmembrane region" description="Helical" evidence="1">
    <location>
        <begin position="205"/>
        <end position="225"/>
    </location>
</feature>
<feature type="transmembrane region" description="Helical" evidence="1">
    <location>
        <begin position="178"/>
        <end position="199"/>
    </location>
</feature>
<keyword evidence="1" id="KW-1133">Transmembrane helix</keyword>
<proteinExistence type="predicted"/>
<dbReference type="SMART" id="SM00014">
    <property type="entry name" value="acidPPc"/>
    <property type="match status" value="1"/>
</dbReference>
<dbReference type="Pfam" id="PF01569">
    <property type="entry name" value="PAP2"/>
    <property type="match status" value="1"/>
</dbReference>
<organism evidence="3 4">
    <name type="scientific">Streptomyces canarius</name>
    <dbReference type="NCBI Taxonomy" id="285453"/>
    <lineage>
        <taxon>Bacteria</taxon>
        <taxon>Bacillati</taxon>
        <taxon>Actinomycetota</taxon>
        <taxon>Actinomycetes</taxon>
        <taxon>Kitasatosporales</taxon>
        <taxon>Streptomycetaceae</taxon>
        <taxon>Streptomyces</taxon>
    </lineage>
</organism>
<comment type="caution">
    <text evidence="3">The sequence shown here is derived from an EMBL/GenBank/DDBJ whole genome shotgun (WGS) entry which is preliminary data.</text>
</comment>
<name>A0ABQ3CTR6_9ACTN</name>
<dbReference type="Proteomes" id="UP000653644">
    <property type="component" value="Unassembled WGS sequence"/>
</dbReference>
<reference evidence="4" key="1">
    <citation type="journal article" date="2019" name="Int. J. Syst. Evol. Microbiol.">
        <title>The Global Catalogue of Microorganisms (GCM) 10K type strain sequencing project: providing services to taxonomists for standard genome sequencing and annotation.</title>
        <authorList>
            <consortium name="The Broad Institute Genomics Platform"/>
            <consortium name="The Broad Institute Genome Sequencing Center for Infectious Disease"/>
            <person name="Wu L."/>
            <person name="Ma J."/>
        </authorList>
    </citation>
    <scope>NUCLEOTIDE SEQUENCE [LARGE SCALE GENOMIC DNA]</scope>
    <source>
        <strain evidence="4">JCM 4733</strain>
    </source>
</reference>
<evidence type="ECO:0000313" key="3">
    <source>
        <dbReference type="EMBL" id="GHA37125.1"/>
    </source>
</evidence>
<sequence>MHQRPSAPPSPPAPEPPTTLRRAARVAAALGACFLVLLVLVALRWHPLITVDGGISRTAHRWAVRDHELTHVFRVLTDWVWDPTTMRLVCAAAAVWLVWRRAAWWTALWLGITCAVATLVQQFVKAVVARPRPVWPDPVDSAHYAAFPSGHAMTATVVCGLLLWLLHRHGPRPALWRTAVTAALVSVVGVGVTRVWLGVHWPSDVLGGWLAGAALVAAAVTVHEWPRDGRARPSRGR</sequence>
<dbReference type="EMBL" id="BMVN01000016">
    <property type="protein sequence ID" value="GHA37125.1"/>
    <property type="molecule type" value="Genomic_DNA"/>
</dbReference>
<keyword evidence="1" id="KW-0812">Transmembrane</keyword>
<feature type="transmembrane region" description="Helical" evidence="1">
    <location>
        <begin position="26"/>
        <end position="45"/>
    </location>
</feature>
<feature type="domain" description="Phosphatidic acid phosphatase type 2/haloperoxidase" evidence="2">
    <location>
        <begin position="107"/>
        <end position="220"/>
    </location>
</feature>
<dbReference type="SUPFAM" id="SSF48317">
    <property type="entry name" value="Acid phosphatase/Vanadium-dependent haloperoxidase"/>
    <property type="match status" value="1"/>
</dbReference>
<evidence type="ECO:0000256" key="1">
    <source>
        <dbReference type="SAM" id="Phobius"/>
    </source>
</evidence>
<dbReference type="CDD" id="cd03392">
    <property type="entry name" value="PAP2_like_2"/>
    <property type="match status" value="1"/>
</dbReference>
<protein>
    <submittedName>
        <fullName evidence="3">Phosphatase PAP2 family protein</fullName>
    </submittedName>
</protein>
<dbReference type="PANTHER" id="PTHR14969">
    <property type="entry name" value="SPHINGOSINE-1-PHOSPHATE PHOSPHOHYDROLASE"/>
    <property type="match status" value="1"/>
</dbReference>
<feature type="transmembrane region" description="Helical" evidence="1">
    <location>
        <begin position="106"/>
        <end position="124"/>
    </location>
</feature>
<dbReference type="PANTHER" id="PTHR14969:SF13">
    <property type="entry name" value="AT30094P"/>
    <property type="match status" value="1"/>
</dbReference>
<dbReference type="Gene3D" id="1.20.144.10">
    <property type="entry name" value="Phosphatidic acid phosphatase type 2/haloperoxidase"/>
    <property type="match status" value="1"/>
</dbReference>
<gene>
    <name evidence="3" type="ORF">GCM10010345_47180</name>
</gene>
<dbReference type="InterPro" id="IPR036938">
    <property type="entry name" value="PAP2/HPO_sf"/>
</dbReference>
<dbReference type="RefSeq" id="WP_229917305.1">
    <property type="nucleotide sequence ID" value="NZ_BMVN01000016.1"/>
</dbReference>
<evidence type="ECO:0000313" key="4">
    <source>
        <dbReference type="Proteomes" id="UP000653644"/>
    </source>
</evidence>
<evidence type="ECO:0000259" key="2">
    <source>
        <dbReference type="SMART" id="SM00014"/>
    </source>
</evidence>
<accession>A0ABQ3CTR6</accession>
<feature type="transmembrane region" description="Helical" evidence="1">
    <location>
        <begin position="144"/>
        <end position="166"/>
    </location>
</feature>
<keyword evidence="1" id="KW-0472">Membrane</keyword>
<keyword evidence="4" id="KW-1185">Reference proteome</keyword>